<evidence type="ECO:0000256" key="1">
    <source>
        <dbReference type="SAM" id="Coils"/>
    </source>
</evidence>
<dbReference type="AlphaFoldDB" id="A0A2B4RBK1"/>
<gene>
    <name evidence="3" type="ORF">AWC38_SpisGene21679</name>
</gene>
<dbReference type="OrthoDB" id="5976098at2759"/>
<sequence>MSSSRNSKDVEDSPDEGVFEELHKHINDVHDLLKRETNKLRKEKEAFDEVAKKLEHVHFSKMLKLNVGGHMFATSLETMTKDQVPSTNYDPLNSTISELKKSIKEAMSFLEFVNEKYDELLEVMKSSKEERKALKDDNKILHDENKILKATIRSIESSLESITRANKDHYDLEQYTCRECVEIQGIAVAATPSEEQTNNAVTDVDKLLGMDITQNDISVIHRMPQSRKRKGKPGPPAIIVKFTRRDVKDNFYHARKQLKDLTTRDLGYSEKNKIYIAESLTERNRMLFKDCLKVKKDMEFKFIWTLNGKIFMEKSS</sequence>
<proteinExistence type="predicted"/>
<protein>
    <recommendedName>
        <fullName evidence="2">FP protein C-terminal domain-containing protein</fullName>
    </recommendedName>
</protein>
<reference evidence="4" key="1">
    <citation type="journal article" date="2017" name="bioRxiv">
        <title>Comparative analysis of the genomes of Stylophora pistillata and Acropora digitifera provides evidence for extensive differences between species of corals.</title>
        <authorList>
            <person name="Voolstra C.R."/>
            <person name="Li Y."/>
            <person name="Liew Y.J."/>
            <person name="Baumgarten S."/>
            <person name="Zoccola D."/>
            <person name="Flot J.-F."/>
            <person name="Tambutte S."/>
            <person name="Allemand D."/>
            <person name="Aranda M."/>
        </authorList>
    </citation>
    <scope>NUCLEOTIDE SEQUENCE [LARGE SCALE GENOMIC DNA]</scope>
</reference>
<name>A0A2B4RBK1_STYPI</name>
<evidence type="ECO:0000313" key="4">
    <source>
        <dbReference type="Proteomes" id="UP000225706"/>
    </source>
</evidence>
<evidence type="ECO:0000259" key="2">
    <source>
        <dbReference type="Pfam" id="PF25298"/>
    </source>
</evidence>
<feature type="coiled-coil region" evidence="1">
    <location>
        <begin position="110"/>
        <end position="144"/>
    </location>
</feature>
<dbReference type="STRING" id="50429.A0A2B4RBK1"/>
<dbReference type="EMBL" id="LSMT01000824">
    <property type="protein sequence ID" value="PFX14183.1"/>
    <property type="molecule type" value="Genomic_DNA"/>
</dbReference>
<dbReference type="InterPro" id="IPR057251">
    <property type="entry name" value="FP_C"/>
</dbReference>
<keyword evidence="4" id="KW-1185">Reference proteome</keyword>
<dbReference type="Proteomes" id="UP000225706">
    <property type="component" value="Unassembled WGS sequence"/>
</dbReference>
<keyword evidence="1" id="KW-0175">Coiled coil</keyword>
<feature type="domain" description="FP protein C-terminal" evidence="2">
    <location>
        <begin position="281"/>
        <end position="315"/>
    </location>
</feature>
<organism evidence="3 4">
    <name type="scientific">Stylophora pistillata</name>
    <name type="common">Smooth cauliflower coral</name>
    <dbReference type="NCBI Taxonomy" id="50429"/>
    <lineage>
        <taxon>Eukaryota</taxon>
        <taxon>Metazoa</taxon>
        <taxon>Cnidaria</taxon>
        <taxon>Anthozoa</taxon>
        <taxon>Hexacorallia</taxon>
        <taxon>Scleractinia</taxon>
        <taxon>Astrocoeniina</taxon>
        <taxon>Pocilloporidae</taxon>
        <taxon>Stylophora</taxon>
    </lineage>
</organism>
<evidence type="ECO:0000313" key="3">
    <source>
        <dbReference type="EMBL" id="PFX14183.1"/>
    </source>
</evidence>
<accession>A0A2B4RBK1</accession>
<comment type="caution">
    <text evidence="3">The sequence shown here is derived from an EMBL/GenBank/DDBJ whole genome shotgun (WGS) entry which is preliminary data.</text>
</comment>
<dbReference type="Pfam" id="PF25298">
    <property type="entry name" value="Baculo_FP_2nd"/>
    <property type="match status" value="1"/>
</dbReference>